<feature type="transmembrane region" description="Helical" evidence="7">
    <location>
        <begin position="368"/>
        <end position="385"/>
    </location>
</feature>
<keyword evidence="3 7" id="KW-0812">Transmembrane</keyword>
<evidence type="ECO:0000259" key="8">
    <source>
        <dbReference type="Pfam" id="PF06738"/>
    </source>
</evidence>
<reference evidence="9 10" key="1">
    <citation type="submission" date="2020-01" db="EMBL/GenBank/DDBJ databases">
        <title>Insect and environment-associated Actinomycetes.</title>
        <authorList>
            <person name="Currrie C."/>
            <person name="Chevrette M."/>
            <person name="Carlson C."/>
            <person name="Stubbendieck R."/>
            <person name="Wendt-Pienkowski E."/>
        </authorList>
    </citation>
    <scope>NUCLEOTIDE SEQUENCE [LARGE SCALE GENOMIC DNA]</scope>
    <source>
        <strain evidence="9 10">SID10258</strain>
    </source>
</reference>
<dbReference type="Proteomes" id="UP000475532">
    <property type="component" value="Unassembled WGS sequence"/>
</dbReference>
<comment type="subcellular location">
    <subcellularLocation>
        <location evidence="1">Cell membrane</location>
        <topology evidence="1">Multi-pass membrane protein</topology>
    </subcellularLocation>
</comment>
<gene>
    <name evidence="9" type="ORF">G3I70_02225</name>
</gene>
<dbReference type="InterPro" id="IPR050539">
    <property type="entry name" value="ThrE_Dicarb/AminoAcid_Exp"/>
</dbReference>
<evidence type="ECO:0000256" key="2">
    <source>
        <dbReference type="ARBA" id="ARBA00022475"/>
    </source>
</evidence>
<name>A0A6L9Q795_9ACTN</name>
<feature type="transmembrane region" description="Helical" evidence="7">
    <location>
        <begin position="392"/>
        <end position="412"/>
    </location>
</feature>
<evidence type="ECO:0000256" key="4">
    <source>
        <dbReference type="ARBA" id="ARBA00022989"/>
    </source>
</evidence>
<organism evidence="9 10">
    <name type="scientific">Actinomadura bangladeshensis</name>
    <dbReference type="NCBI Taxonomy" id="453573"/>
    <lineage>
        <taxon>Bacteria</taxon>
        <taxon>Bacillati</taxon>
        <taxon>Actinomycetota</taxon>
        <taxon>Actinomycetes</taxon>
        <taxon>Streptosporangiales</taxon>
        <taxon>Thermomonosporaceae</taxon>
        <taxon>Actinomadura</taxon>
    </lineage>
</organism>
<keyword evidence="5 7" id="KW-0472">Membrane</keyword>
<evidence type="ECO:0000256" key="1">
    <source>
        <dbReference type="ARBA" id="ARBA00004651"/>
    </source>
</evidence>
<feature type="transmembrane region" description="Helical" evidence="7">
    <location>
        <begin position="244"/>
        <end position="265"/>
    </location>
</feature>
<accession>A0A6L9Q795</accession>
<protein>
    <submittedName>
        <fullName evidence="9">Threonine/serine exporter family protein</fullName>
    </submittedName>
</protein>
<keyword evidence="2" id="KW-1003">Cell membrane</keyword>
<feature type="transmembrane region" description="Helical" evidence="7">
    <location>
        <begin position="432"/>
        <end position="452"/>
    </location>
</feature>
<comment type="similarity">
    <text evidence="6">Belongs to the ThrE exporter (TC 2.A.79) family.</text>
</comment>
<dbReference type="AlphaFoldDB" id="A0A6L9Q795"/>
<proteinExistence type="inferred from homology"/>
<feature type="domain" description="Threonine/serine exporter-like N-terminal" evidence="8">
    <location>
        <begin position="57"/>
        <end position="296"/>
    </location>
</feature>
<feature type="transmembrane region" description="Helical" evidence="7">
    <location>
        <begin position="277"/>
        <end position="301"/>
    </location>
</feature>
<dbReference type="Pfam" id="PF06738">
    <property type="entry name" value="ThrE"/>
    <property type="match status" value="1"/>
</dbReference>
<evidence type="ECO:0000256" key="5">
    <source>
        <dbReference type="ARBA" id="ARBA00023136"/>
    </source>
</evidence>
<dbReference type="InterPro" id="IPR010619">
    <property type="entry name" value="ThrE-like_N"/>
</dbReference>
<feature type="transmembrane region" description="Helical" evidence="7">
    <location>
        <begin position="313"/>
        <end position="337"/>
    </location>
</feature>
<feature type="transmembrane region" description="Helical" evidence="7">
    <location>
        <begin position="344"/>
        <end position="362"/>
    </location>
</feature>
<evidence type="ECO:0000313" key="10">
    <source>
        <dbReference type="Proteomes" id="UP000475532"/>
    </source>
</evidence>
<dbReference type="GO" id="GO:0005886">
    <property type="term" value="C:plasma membrane"/>
    <property type="evidence" value="ECO:0007669"/>
    <property type="project" value="UniProtKB-SubCell"/>
</dbReference>
<dbReference type="GO" id="GO:0022857">
    <property type="term" value="F:transmembrane transporter activity"/>
    <property type="evidence" value="ECO:0007669"/>
    <property type="project" value="InterPro"/>
</dbReference>
<dbReference type="EMBL" id="JAAGLI010000059">
    <property type="protein sequence ID" value="NEA21317.1"/>
    <property type="molecule type" value="Genomic_DNA"/>
</dbReference>
<evidence type="ECO:0000256" key="3">
    <source>
        <dbReference type="ARBA" id="ARBA00022692"/>
    </source>
</evidence>
<feature type="transmembrane region" description="Helical" evidence="7">
    <location>
        <begin position="216"/>
        <end position="238"/>
    </location>
</feature>
<evidence type="ECO:0000313" key="9">
    <source>
        <dbReference type="EMBL" id="NEA21317.1"/>
    </source>
</evidence>
<dbReference type="PANTHER" id="PTHR34390">
    <property type="entry name" value="UPF0442 PROTEIN YJJB-RELATED"/>
    <property type="match status" value="1"/>
</dbReference>
<evidence type="ECO:0000256" key="6">
    <source>
        <dbReference type="ARBA" id="ARBA00034125"/>
    </source>
</evidence>
<dbReference type="RefSeq" id="WP_163052971.1">
    <property type="nucleotide sequence ID" value="NZ_JAAGLI010000059.1"/>
</dbReference>
<keyword evidence="4 7" id="KW-1133">Transmembrane helix</keyword>
<dbReference type="GO" id="GO:0015744">
    <property type="term" value="P:succinate transport"/>
    <property type="evidence" value="ECO:0007669"/>
    <property type="project" value="TreeGrafter"/>
</dbReference>
<comment type="caution">
    <text evidence="9">The sequence shown here is derived from an EMBL/GenBank/DDBJ whole genome shotgun (WGS) entry which is preliminary data.</text>
</comment>
<evidence type="ECO:0000256" key="7">
    <source>
        <dbReference type="SAM" id="Phobius"/>
    </source>
</evidence>
<sequence>MGRGRLRRALRRLLRPDTEDEPPRDPALVGLLAGSRFAGLPPEETDLTPQRARRVMDFILDLAEQMFAAGTDTRAIEVSVVAVAATYGVSPFEFTIAGRTVFVQHAPADREPQIMMKVARTDDSRDLYRAVKIYRMVEEVVHRDLDLPDAERRLRDIKRLQARWPWWAQLAGRAVLVSSITLQADGTPDGVLFAMGVLIVVNRTGWALARGGIPGYYATFVQASLVAGLGILALDLQVLSVRAYASATAANLVLLLPVPSIVSLAQDAITRFGTTAAVRLINAVLVFGALFAGIATIGFIAKDVRVIGNAQNVQFVALPLWLALLAAGIGAAAGAVAAGGAARLLPFAAAMGMLSIAVRTLTRVHLGLPPSLAVLLAATVLGVVASRLAPRLFLPAGALVTPAIGASLLPGSDMYRALSAYTAGSSGAGRQLLSALIVTVAIGAGIVLGQILGVKKELREEQTPQEQ</sequence>